<feature type="region of interest" description="Disordered" evidence="1">
    <location>
        <begin position="33"/>
        <end position="60"/>
    </location>
</feature>
<evidence type="ECO:0000313" key="3">
    <source>
        <dbReference type="Proteomes" id="UP000503349"/>
    </source>
</evidence>
<name>A0A6G1QDK3_CHAAH</name>
<proteinExistence type="predicted"/>
<keyword evidence="3" id="KW-1185">Reference proteome</keyword>
<reference evidence="3" key="2">
    <citation type="submission" date="2019-02" db="EMBL/GenBank/DDBJ databases">
        <title>Opniocepnalus argus Var Kimnra genome.</title>
        <authorList>
            <person name="Zhou C."/>
            <person name="Xiao S."/>
        </authorList>
    </citation>
    <scope>NUCLEOTIDE SEQUENCE [LARGE SCALE GENOMIC DNA]</scope>
</reference>
<sequence length="60" mass="6816">MEEEPLKVSRQRRIGGKGRLRKLDVQQEVNKLKETETTNTPSDNSGIVLRRAGVHSRGKM</sequence>
<evidence type="ECO:0000256" key="1">
    <source>
        <dbReference type="SAM" id="MobiDB-lite"/>
    </source>
</evidence>
<evidence type="ECO:0000313" key="2">
    <source>
        <dbReference type="EMBL" id="KAF3700750.1"/>
    </source>
</evidence>
<organism evidence="2 3">
    <name type="scientific">Channa argus</name>
    <name type="common">Northern snakehead</name>
    <name type="synonym">Ophicephalus argus</name>
    <dbReference type="NCBI Taxonomy" id="215402"/>
    <lineage>
        <taxon>Eukaryota</taxon>
        <taxon>Metazoa</taxon>
        <taxon>Chordata</taxon>
        <taxon>Craniata</taxon>
        <taxon>Vertebrata</taxon>
        <taxon>Euteleostomi</taxon>
        <taxon>Actinopterygii</taxon>
        <taxon>Neopterygii</taxon>
        <taxon>Teleostei</taxon>
        <taxon>Neoteleostei</taxon>
        <taxon>Acanthomorphata</taxon>
        <taxon>Anabantaria</taxon>
        <taxon>Anabantiformes</taxon>
        <taxon>Channoidei</taxon>
        <taxon>Channidae</taxon>
        <taxon>Channa</taxon>
    </lineage>
</organism>
<dbReference type="EMBL" id="CM015727">
    <property type="protein sequence ID" value="KAF3700750.1"/>
    <property type="molecule type" value="Genomic_DNA"/>
</dbReference>
<gene>
    <name evidence="2" type="ORF">EXN66_Car016438</name>
</gene>
<protein>
    <submittedName>
        <fullName evidence="2">Uncharacterized protein</fullName>
    </submittedName>
</protein>
<accession>A0A6G1QDK3</accession>
<reference evidence="2 3" key="1">
    <citation type="submission" date="2019-02" db="EMBL/GenBank/DDBJ databases">
        <title>Opniocepnalus argus genome.</title>
        <authorList>
            <person name="Zhou C."/>
            <person name="Xiao S."/>
        </authorList>
    </citation>
    <scope>NUCLEOTIDE SEQUENCE [LARGE SCALE GENOMIC DNA]</scope>
    <source>
        <strain evidence="2">OARG1902GOOAL</strain>
        <tissue evidence="2">Muscle</tissue>
    </source>
</reference>
<dbReference type="Proteomes" id="UP000503349">
    <property type="component" value="Chromosome 16"/>
</dbReference>
<dbReference type="AlphaFoldDB" id="A0A6G1QDK3"/>